<organism evidence="2 3">
    <name type="scientific">Cercospora zeae-maydis SCOH1-5</name>
    <dbReference type="NCBI Taxonomy" id="717836"/>
    <lineage>
        <taxon>Eukaryota</taxon>
        <taxon>Fungi</taxon>
        <taxon>Dikarya</taxon>
        <taxon>Ascomycota</taxon>
        <taxon>Pezizomycotina</taxon>
        <taxon>Dothideomycetes</taxon>
        <taxon>Dothideomycetidae</taxon>
        <taxon>Mycosphaerellales</taxon>
        <taxon>Mycosphaerellaceae</taxon>
        <taxon>Cercospora</taxon>
    </lineage>
</organism>
<dbReference type="InterPro" id="IPR018858">
    <property type="entry name" value="DUF2458"/>
</dbReference>
<keyword evidence="3" id="KW-1185">Reference proteome</keyword>
<evidence type="ECO:0000313" key="2">
    <source>
        <dbReference type="EMBL" id="KAF2210183.1"/>
    </source>
</evidence>
<evidence type="ECO:0000313" key="3">
    <source>
        <dbReference type="Proteomes" id="UP000799539"/>
    </source>
</evidence>
<sequence>MADQNTAAAVPDLQTILATLAQYSAQNAVSAAASGSNTTTPQPEHGSQYSGSYTAAAGLPAEREQSAKSHDPRLPRPQSRSATSTPKPMIDPATITVWPEALRCVTKIGAQNPKFAVSIKRMMKDQRANEMRWYSERQNLKHVQANRAAEAAKAQSILQSLNQNSYEPLPELETPEDKKERELTEFDQKIYAAQEAMDAAMTAELKSLGVPFFGTSESLIVPDDQDLSDCKLPDGHPKYSPLVTRSELAALRGKMVDLLEDLYRD</sequence>
<dbReference type="AlphaFoldDB" id="A0A6A6FA11"/>
<evidence type="ECO:0000256" key="1">
    <source>
        <dbReference type="SAM" id="MobiDB-lite"/>
    </source>
</evidence>
<reference evidence="2" key="1">
    <citation type="journal article" date="2020" name="Stud. Mycol.">
        <title>101 Dothideomycetes genomes: a test case for predicting lifestyles and emergence of pathogens.</title>
        <authorList>
            <person name="Haridas S."/>
            <person name="Albert R."/>
            <person name="Binder M."/>
            <person name="Bloem J."/>
            <person name="Labutti K."/>
            <person name="Salamov A."/>
            <person name="Andreopoulos B."/>
            <person name="Baker S."/>
            <person name="Barry K."/>
            <person name="Bills G."/>
            <person name="Bluhm B."/>
            <person name="Cannon C."/>
            <person name="Castanera R."/>
            <person name="Culley D."/>
            <person name="Daum C."/>
            <person name="Ezra D."/>
            <person name="Gonzalez J."/>
            <person name="Henrissat B."/>
            <person name="Kuo A."/>
            <person name="Liang C."/>
            <person name="Lipzen A."/>
            <person name="Lutzoni F."/>
            <person name="Magnuson J."/>
            <person name="Mondo S."/>
            <person name="Nolan M."/>
            <person name="Ohm R."/>
            <person name="Pangilinan J."/>
            <person name="Park H.-J."/>
            <person name="Ramirez L."/>
            <person name="Alfaro M."/>
            <person name="Sun H."/>
            <person name="Tritt A."/>
            <person name="Yoshinaga Y."/>
            <person name="Zwiers L.-H."/>
            <person name="Turgeon B."/>
            <person name="Goodwin S."/>
            <person name="Spatafora J."/>
            <person name="Crous P."/>
            <person name="Grigoriev I."/>
        </authorList>
    </citation>
    <scope>NUCLEOTIDE SEQUENCE</scope>
    <source>
        <strain evidence="2">SCOH1-5</strain>
    </source>
</reference>
<dbReference type="Proteomes" id="UP000799539">
    <property type="component" value="Unassembled WGS sequence"/>
</dbReference>
<feature type="compositionally biased region" description="Basic and acidic residues" evidence="1">
    <location>
        <begin position="61"/>
        <end position="74"/>
    </location>
</feature>
<dbReference type="OrthoDB" id="5363415at2759"/>
<dbReference type="EMBL" id="ML992682">
    <property type="protein sequence ID" value="KAF2210183.1"/>
    <property type="molecule type" value="Genomic_DNA"/>
</dbReference>
<proteinExistence type="predicted"/>
<dbReference type="Pfam" id="PF10454">
    <property type="entry name" value="DUF2458"/>
    <property type="match status" value="1"/>
</dbReference>
<gene>
    <name evidence="2" type="ORF">CERZMDRAFT_86248</name>
</gene>
<accession>A0A6A6FA11</accession>
<feature type="region of interest" description="Disordered" evidence="1">
    <location>
        <begin position="162"/>
        <end position="181"/>
    </location>
</feature>
<feature type="compositionally biased region" description="Polar residues" evidence="1">
    <location>
        <begin position="28"/>
        <end position="53"/>
    </location>
</feature>
<name>A0A6A6FA11_9PEZI</name>
<feature type="region of interest" description="Disordered" evidence="1">
    <location>
        <begin position="28"/>
        <end position="91"/>
    </location>
</feature>
<protein>
    <submittedName>
        <fullName evidence="2">Uncharacterized protein</fullName>
    </submittedName>
</protein>